<feature type="compositionally biased region" description="Low complexity" evidence="1">
    <location>
        <begin position="8"/>
        <end position="19"/>
    </location>
</feature>
<dbReference type="PANTHER" id="PTHR43139:SF59">
    <property type="entry name" value="ALPHA_BETA-HYDROLASES SUPERFAMILY PROTEIN"/>
    <property type="match status" value="1"/>
</dbReference>
<evidence type="ECO:0000313" key="2">
    <source>
        <dbReference type="Proteomes" id="UP001652600"/>
    </source>
</evidence>
<sequence>MVTLTWLGSQNSGSTQTQSPPHCQWGNAIRIFTPHFNVYVPDLVFIRDSDHNWARAVSPVMAANSVQKLSLVGLSYGGFVGYCLAARNRVLVERVVICSTGVCMEEKDLREGLFRILDLEEAAEILVPQDPKKLKELLKFSLFGLHCCKDMHHNITMFTITY</sequence>
<name>A0ABM3KP59_CUCME</name>
<keyword evidence="2" id="KW-1185">Reference proteome</keyword>
<feature type="region of interest" description="Disordered" evidence="1">
    <location>
        <begin position="1"/>
        <end position="20"/>
    </location>
</feature>
<dbReference type="RefSeq" id="XP_050939568.1">
    <property type="nucleotide sequence ID" value="XM_051083611.1"/>
</dbReference>
<dbReference type="GeneID" id="103503706"/>
<dbReference type="InterPro" id="IPR052370">
    <property type="entry name" value="Meta-cleavage_hydrolase"/>
</dbReference>
<proteinExistence type="predicted"/>
<organism evidence="2 4">
    <name type="scientific">Cucumis melo</name>
    <name type="common">Muskmelon</name>
    <dbReference type="NCBI Taxonomy" id="3656"/>
    <lineage>
        <taxon>Eukaryota</taxon>
        <taxon>Viridiplantae</taxon>
        <taxon>Streptophyta</taxon>
        <taxon>Embryophyta</taxon>
        <taxon>Tracheophyta</taxon>
        <taxon>Spermatophyta</taxon>
        <taxon>Magnoliopsida</taxon>
        <taxon>eudicotyledons</taxon>
        <taxon>Gunneridae</taxon>
        <taxon>Pentapetalae</taxon>
        <taxon>rosids</taxon>
        <taxon>fabids</taxon>
        <taxon>Cucurbitales</taxon>
        <taxon>Cucurbitaceae</taxon>
        <taxon>Benincaseae</taxon>
        <taxon>Cucumis</taxon>
    </lineage>
</organism>
<dbReference type="Proteomes" id="UP001652600">
    <property type="component" value="Chromosome 4"/>
</dbReference>
<dbReference type="SUPFAM" id="SSF53474">
    <property type="entry name" value="alpha/beta-Hydrolases"/>
    <property type="match status" value="1"/>
</dbReference>
<gene>
    <name evidence="3 4" type="primary">LOC103503706</name>
</gene>
<evidence type="ECO:0000256" key="1">
    <source>
        <dbReference type="SAM" id="MobiDB-lite"/>
    </source>
</evidence>
<accession>A0ABM3KP59</accession>
<protein>
    <submittedName>
        <fullName evidence="3 4">Uncharacterized protein LOC103503706</fullName>
    </submittedName>
</protein>
<dbReference type="RefSeq" id="XP_050939569.1">
    <property type="nucleotide sequence ID" value="XM_051083612.1"/>
</dbReference>
<dbReference type="InterPro" id="IPR029058">
    <property type="entry name" value="AB_hydrolase_fold"/>
</dbReference>
<reference evidence="3 4" key="1">
    <citation type="submission" date="2025-05" db="UniProtKB">
        <authorList>
            <consortium name="RefSeq"/>
        </authorList>
    </citation>
    <scope>IDENTIFICATION</scope>
    <source>
        <tissue evidence="3 4">Stem</tissue>
    </source>
</reference>
<dbReference type="PANTHER" id="PTHR43139">
    <property type="entry name" value="SI:DKEY-122A22.2"/>
    <property type="match status" value="1"/>
</dbReference>
<evidence type="ECO:0000313" key="4">
    <source>
        <dbReference type="RefSeq" id="XP_050939569.1"/>
    </source>
</evidence>
<evidence type="ECO:0000313" key="3">
    <source>
        <dbReference type="RefSeq" id="XP_050939568.1"/>
    </source>
</evidence>
<dbReference type="Gene3D" id="3.40.50.1820">
    <property type="entry name" value="alpha/beta hydrolase"/>
    <property type="match status" value="1"/>
</dbReference>